<organism evidence="1 2">
    <name type="scientific">Mariniplasma anaerobium</name>
    <dbReference type="NCBI Taxonomy" id="2735436"/>
    <lineage>
        <taxon>Bacteria</taxon>
        <taxon>Bacillati</taxon>
        <taxon>Mycoplasmatota</taxon>
        <taxon>Mollicutes</taxon>
        <taxon>Acholeplasmatales</taxon>
        <taxon>Acholeplasmataceae</taxon>
        <taxon>Mariniplasma</taxon>
    </lineage>
</organism>
<dbReference type="EMBL" id="AP024412">
    <property type="protein sequence ID" value="BCR36032.1"/>
    <property type="molecule type" value="Genomic_DNA"/>
</dbReference>
<name>A0A7U9TMD5_9MOLU</name>
<dbReference type="KEGG" id="manr:MPAN_009250"/>
<protein>
    <submittedName>
        <fullName evidence="1">Uncharacterized protein</fullName>
    </submittedName>
</protein>
<dbReference type="AlphaFoldDB" id="A0A7U9TMD5"/>
<evidence type="ECO:0000313" key="2">
    <source>
        <dbReference type="Proteomes" id="UP000620133"/>
    </source>
</evidence>
<reference evidence="1" key="1">
    <citation type="submission" date="2021-01" db="EMBL/GenBank/DDBJ databases">
        <title>Draft genome sequence of Acholeplasmataceae bacterium strain Mahy22.</title>
        <authorList>
            <person name="Watanabe M."/>
            <person name="Kojima H."/>
            <person name="Fukui M."/>
        </authorList>
    </citation>
    <scope>NUCLEOTIDE SEQUENCE</scope>
    <source>
        <strain evidence="1">Mahy22</strain>
    </source>
</reference>
<dbReference type="Proteomes" id="UP000620133">
    <property type="component" value="Chromosome"/>
</dbReference>
<evidence type="ECO:0000313" key="1">
    <source>
        <dbReference type="EMBL" id="BCR36032.1"/>
    </source>
</evidence>
<accession>A0A7U9TMD5</accession>
<keyword evidence="2" id="KW-1185">Reference proteome</keyword>
<sequence>MILVIYQLIAISLIILISKNEYQKYEVMLYPLYYQTYIKALFLQIFLILNAMFVLFLALDHDQDFMKPLISFFGRQKVFVHKYLFFFMHIIIFFSFIIMIYILIPKLMIGVDIQIEVFMFIDLLMDMFLILNLILIFIKDKYKTLAILIVLIYMLMTLFMPYDKLWLYYIFPIFRIDKDINMIEIYYKLCYISLGFSIYFLKFLKEAL</sequence>
<proteinExistence type="predicted"/>
<gene>
    <name evidence="1" type="ORF">MPAN_009250</name>
</gene>
<dbReference type="RefSeq" id="WP_231756735.1">
    <property type="nucleotide sequence ID" value="NZ_AP024412.1"/>
</dbReference>